<dbReference type="EMBL" id="BARS01050165">
    <property type="protein sequence ID" value="GAG45838.1"/>
    <property type="molecule type" value="Genomic_DNA"/>
</dbReference>
<comment type="caution">
    <text evidence="1">The sequence shown here is derived from an EMBL/GenBank/DDBJ whole genome shotgun (WGS) entry which is preliminary data.</text>
</comment>
<organism evidence="1">
    <name type="scientific">marine sediment metagenome</name>
    <dbReference type="NCBI Taxonomy" id="412755"/>
    <lineage>
        <taxon>unclassified sequences</taxon>
        <taxon>metagenomes</taxon>
        <taxon>ecological metagenomes</taxon>
    </lineage>
</organism>
<name>X0YAS5_9ZZZZ</name>
<protein>
    <submittedName>
        <fullName evidence="1">Uncharacterized protein</fullName>
    </submittedName>
</protein>
<feature type="non-terminal residue" evidence="1">
    <location>
        <position position="44"/>
    </location>
</feature>
<sequence>MFDLTKGLNPIVPAEGAPYTYLVNRKVFMDVHCPTVKRQRRHVE</sequence>
<dbReference type="AlphaFoldDB" id="X0YAS5"/>
<reference evidence="1" key="1">
    <citation type="journal article" date="2014" name="Front. Microbiol.">
        <title>High frequency of phylogenetically diverse reductive dehalogenase-homologous genes in deep subseafloor sedimentary metagenomes.</title>
        <authorList>
            <person name="Kawai M."/>
            <person name="Futagami T."/>
            <person name="Toyoda A."/>
            <person name="Takaki Y."/>
            <person name="Nishi S."/>
            <person name="Hori S."/>
            <person name="Arai W."/>
            <person name="Tsubouchi T."/>
            <person name="Morono Y."/>
            <person name="Uchiyama I."/>
            <person name="Ito T."/>
            <person name="Fujiyama A."/>
            <person name="Inagaki F."/>
            <person name="Takami H."/>
        </authorList>
    </citation>
    <scope>NUCLEOTIDE SEQUENCE</scope>
    <source>
        <strain evidence="1">Expedition CK06-06</strain>
    </source>
</reference>
<accession>X0YAS5</accession>
<evidence type="ECO:0000313" key="1">
    <source>
        <dbReference type="EMBL" id="GAG45838.1"/>
    </source>
</evidence>
<proteinExistence type="predicted"/>
<gene>
    <name evidence="1" type="ORF">S01H1_74936</name>
</gene>